<keyword evidence="2 5" id="KW-0812">Transmembrane</keyword>
<dbReference type="InterPro" id="IPR008253">
    <property type="entry name" value="Marvel"/>
</dbReference>
<dbReference type="GO" id="GO:0016020">
    <property type="term" value="C:membrane"/>
    <property type="evidence" value="ECO:0007669"/>
    <property type="project" value="UniProtKB-SubCell"/>
</dbReference>
<dbReference type="Proteomes" id="UP001215598">
    <property type="component" value="Unassembled WGS sequence"/>
</dbReference>
<feature type="transmembrane region" description="Helical" evidence="5">
    <location>
        <begin position="40"/>
        <end position="59"/>
    </location>
</feature>
<keyword evidence="9" id="KW-1185">Reference proteome</keyword>
<feature type="domain" description="MARVEL" evidence="6">
    <location>
        <begin position="3"/>
        <end position="83"/>
    </location>
</feature>
<evidence type="ECO:0000259" key="6">
    <source>
        <dbReference type="Pfam" id="PF01284"/>
    </source>
</evidence>
<dbReference type="EMBL" id="JARKIB010000460">
    <property type="protein sequence ID" value="KAJ7706506.1"/>
    <property type="molecule type" value="Genomic_DNA"/>
</dbReference>
<dbReference type="AlphaFoldDB" id="A0AAD7MER1"/>
<keyword evidence="4 5" id="KW-0472">Membrane</keyword>
<dbReference type="PANTHER" id="PTHR37451">
    <property type="entry name" value="MARVEL DOMAIN"/>
    <property type="match status" value="1"/>
</dbReference>
<evidence type="ECO:0000313" key="9">
    <source>
        <dbReference type="Proteomes" id="UP001215598"/>
    </source>
</evidence>
<reference evidence="8" key="1">
    <citation type="submission" date="2023-03" db="EMBL/GenBank/DDBJ databases">
        <title>Massive genome expansion in bonnet fungi (Mycena s.s.) driven by repeated elements and novel gene families across ecological guilds.</title>
        <authorList>
            <consortium name="Lawrence Berkeley National Laboratory"/>
            <person name="Harder C.B."/>
            <person name="Miyauchi S."/>
            <person name="Viragh M."/>
            <person name="Kuo A."/>
            <person name="Thoen E."/>
            <person name="Andreopoulos B."/>
            <person name="Lu D."/>
            <person name="Skrede I."/>
            <person name="Drula E."/>
            <person name="Henrissat B."/>
            <person name="Morin E."/>
            <person name="Kohler A."/>
            <person name="Barry K."/>
            <person name="LaButti K."/>
            <person name="Morin E."/>
            <person name="Salamov A."/>
            <person name="Lipzen A."/>
            <person name="Mereny Z."/>
            <person name="Hegedus B."/>
            <person name="Baldrian P."/>
            <person name="Stursova M."/>
            <person name="Weitz H."/>
            <person name="Taylor A."/>
            <person name="Grigoriev I.V."/>
            <person name="Nagy L.G."/>
            <person name="Martin F."/>
            <person name="Kauserud H."/>
        </authorList>
    </citation>
    <scope>NUCLEOTIDE SEQUENCE</scope>
    <source>
        <strain evidence="8">CBHHK182m</strain>
    </source>
</reference>
<evidence type="ECO:0000256" key="1">
    <source>
        <dbReference type="ARBA" id="ARBA00004141"/>
    </source>
</evidence>
<accession>A0AAD7MER1</accession>
<dbReference type="PANTHER" id="PTHR37451:SF1">
    <property type="entry name" value="MARVEL DOMAIN-CONTAINING PROTEIN"/>
    <property type="match status" value="1"/>
</dbReference>
<dbReference type="EMBL" id="JARKIB010000352">
    <property type="protein sequence ID" value="KAJ7713046.1"/>
    <property type="molecule type" value="Genomic_DNA"/>
</dbReference>
<keyword evidence="3 5" id="KW-1133">Transmembrane helix</keyword>
<comment type="caution">
    <text evidence="8">The sequence shown here is derived from an EMBL/GenBank/DDBJ whole genome shotgun (WGS) entry which is preliminary data.</text>
</comment>
<evidence type="ECO:0000313" key="8">
    <source>
        <dbReference type="EMBL" id="KAJ7713046.1"/>
    </source>
</evidence>
<evidence type="ECO:0000256" key="3">
    <source>
        <dbReference type="ARBA" id="ARBA00022989"/>
    </source>
</evidence>
<organism evidence="8 9">
    <name type="scientific">Mycena metata</name>
    <dbReference type="NCBI Taxonomy" id="1033252"/>
    <lineage>
        <taxon>Eukaryota</taxon>
        <taxon>Fungi</taxon>
        <taxon>Dikarya</taxon>
        <taxon>Basidiomycota</taxon>
        <taxon>Agaricomycotina</taxon>
        <taxon>Agaricomycetes</taxon>
        <taxon>Agaricomycetidae</taxon>
        <taxon>Agaricales</taxon>
        <taxon>Marasmiineae</taxon>
        <taxon>Mycenaceae</taxon>
        <taxon>Mycena</taxon>
    </lineage>
</organism>
<dbReference type="Pfam" id="PF01284">
    <property type="entry name" value="MARVEL"/>
    <property type="match status" value="1"/>
</dbReference>
<evidence type="ECO:0000313" key="7">
    <source>
        <dbReference type="EMBL" id="KAJ7706506.1"/>
    </source>
</evidence>
<sequence length="132" mass="14636">MFMFILRVAQALLALGVLVTTAFIASQYDMGFGGSPSQVNFLLFASVWTLVLALPYLTFSYRYFPDAAHKFGIFAAEFVTMVFVCSAAQAATTLAAIEWVLFMLSTVMSIILWKTRRSNDGRPAPEMEARTV</sequence>
<evidence type="ECO:0000256" key="4">
    <source>
        <dbReference type="ARBA" id="ARBA00023136"/>
    </source>
</evidence>
<evidence type="ECO:0000256" key="5">
    <source>
        <dbReference type="SAM" id="Phobius"/>
    </source>
</evidence>
<comment type="subcellular location">
    <subcellularLocation>
        <location evidence="1">Membrane</location>
        <topology evidence="1">Multi-pass membrane protein</topology>
    </subcellularLocation>
</comment>
<evidence type="ECO:0000256" key="2">
    <source>
        <dbReference type="ARBA" id="ARBA00022692"/>
    </source>
</evidence>
<proteinExistence type="predicted"/>
<gene>
    <name evidence="8" type="ORF">B0H16DRAFT_1743655</name>
    <name evidence="7" type="ORF">B0H16DRAFT_1746958</name>
</gene>
<feature type="transmembrane region" description="Helical" evidence="5">
    <location>
        <begin position="96"/>
        <end position="113"/>
    </location>
</feature>
<feature type="transmembrane region" description="Helical" evidence="5">
    <location>
        <begin position="71"/>
        <end position="90"/>
    </location>
</feature>
<name>A0AAD7MER1_9AGAR</name>
<protein>
    <recommendedName>
        <fullName evidence="6">MARVEL domain-containing protein</fullName>
    </recommendedName>
</protein>